<accession>A0A644YDZ3</accession>
<evidence type="ECO:0000313" key="2">
    <source>
        <dbReference type="EMBL" id="MPM26775.1"/>
    </source>
</evidence>
<comment type="caution">
    <text evidence="2">The sequence shown here is derived from an EMBL/GenBank/DDBJ whole genome shotgun (WGS) entry which is preliminary data.</text>
</comment>
<dbReference type="Gene3D" id="3.40.630.30">
    <property type="match status" value="1"/>
</dbReference>
<dbReference type="GO" id="GO:0016747">
    <property type="term" value="F:acyltransferase activity, transferring groups other than amino-acyl groups"/>
    <property type="evidence" value="ECO:0007669"/>
    <property type="project" value="InterPro"/>
</dbReference>
<dbReference type="InterPro" id="IPR051531">
    <property type="entry name" value="N-acetyltransferase"/>
</dbReference>
<reference evidence="2" key="1">
    <citation type="submission" date="2019-08" db="EMBL/GenBank/DDBJ databases">
        <authorList>
            <person name="Kucharzyk K."/>
            <person name="Murdoch R.W."/>
            <person name="Higgins S."/>
            <person name="Loffler F."/>
        </authorList>
    </citation>
    <scope>NUCLEOTIDE SEQUENCE</scope>
</reference>
<dbReference type="InterPro" id="IPR000182">
    <property type="entry name" value="GNAT_dom"/>
</dbReference>
<dbReference type="SUPFAM" id="SSF55729">
    <property type="entry name" value="Acyl-CoA N-acyltransferases (Nat)"/>
    <property type="match status" value="1"/>
</dbReference>
<dbReference type="AlphaFoldDB" id="A0A644YDZ3"/>
<organism evidence="2">
    <name type="scientific">bioreactor metagenome</name>
    <dbReference type="NCBI Taxonomy" id="1076179"/>
    <lineage>
        <taxon>unclassified sequences</taxon>
        <taxon>metagenomes</taxon>
        <taxon>ecological metagenomes</taxon>
    </lineage>
</organism>
<gene>
    <name evidence="2" type="ORF">SDC9_73280</name>
</gene>
<dbReference type="PANTHER" id="PTHR43792">
    <property type="entry name" value="GNAT FAMILY, PUTATIVE (AFU_ORTHOLOGUE AFUA_3G00765)-RELATED-RELATED"/>
    <property type="match status" value="1"/>
</dbReference>
<sequence>MTEAVKQMVDYGFKTFDINRIYAGTFGRNTGSQRVLEKAGFTLEARFDKTFVKNGELLDEVVYAIRR</sequence>
<feature type="domain" description="N-acetyltransferase" evidence="1">
    <location>
        <begin position="1"/>
        <end position="42"/>
    </location>
</feature>
<dbReference type="InterPro" id="IPR016181">
    <property type="entry name" value="Acyl_CoA_acyltransferase"/>
</dbReference>
<protein>
    <recommendedName>
        <fullName evidence="1">N-acetyltransferase domain-containing protein</fullName>
    </recommendedName>
</protein>
<dbReference type="EMBL" id="VSSQ01004822">
    <property type="protein sequence ID" value="MPM26775.1"/>
    <property type="molecule type" value="Genomic_DNA"/>
</dbReference>
<proteinExistence type="predicted"/>
<dbReference type="Pfam" id="PF13302">
    <property type="entry name" value="Acetyltransf_3"/>
    <property type="match status" value="1"/>
</dbReference>
<evidence type="ECO:0000259" key="1">
    <source>
        <dbReference type="Pfam" id="PF13302"/>
    </source>
</evidence>
<name>A0A644YDZ3_9ZZZZ</name>